<evidence type="ECO:0000256" key="2">
    <source>
        <dbReference type="ARBA" id="ARBA00010226"/>
    </source>
</evidence>
<evidence type="ECO:0000256" key="3">
    <source>
        <dbReference type="ARBA" id="ARBA00022574"/>
    </source>
</evidence>
<dbReference type="PROSITE" id="PS50294">
    <property type="entry name" value="WD_REPEATS_REGION"/>
    <property type="match status" value="3"/>
</dbReference>
<keyword evidence="3 7" id="KW-0853">WD repeat</keyword>
<dbReference type="InterPro" id="IPR015943">
    <property type="entry name" value="WD40/YVTN_repeat-like_dom_sf"/>
</dbReference>
<feature type="repeat" description="WD" evidence="7">
    <location>
        <begin position="1495"/>
        <end position="1536"/>
    </location>
</feature>
<reference evidence="10" key="1">
    <citation type="submission" date="2020-11" db="EMBL/GenBank/DDBJ databases">
        <authorList>
            <person name="Tran Van P."/>
        </authorList>
    </citation>
    <scope>NUCLEOTIDE SEQUENCE</scope>
</reference>
<dbReference type="EMBL" id="CAJPEX010000314">
    <property type="protein sequence ID" value="CAG0915029.1"/>
    <property type="molecule type" value="Genomic_DNA"/>
</dbReference>
<keyword evidence="6" id="KW-0862">Zinc</keyword>
<gene>
    <name evidence="10" type="ORF">NMOB1V02_LOCUS2695</name>
</gene>
<dbReference type="GO" id="GO:0000462">
    <property type="term" value="P:maturation of SSU-rRNA from tricistronic rRNA transcript (SSU-rRNA, 5.8S rRNA, LSU-rRNA)"/>
    <property type="evidence" value="ECO:0007669"/>
    <property type="project" value="TreeGrafter"/>
</dbReference>
<dbReference type="PROSITE" id="PS50158">
    <property type="entry name" value="ZF_CCHC"/>
    <property type="match status" value="1"/>
</dbReference>
<evidence type="ECO:0000313" key="11">
    <source>
        <dbReference type="Proteomes" id="UP000678499"/>
    </source>
</evidence>
<feature type="compositionally biased region" description="Basic and acidic residues" evidence="8">
    <location>
        <begin position="1307"/>
        <end position="1321"/>
    </location>
</feature>
<dbReference type="OrthoDB" id="3142434at2759"/>
<dbReference type="SUPFAM" id="SSF50978">
    <property type="entry name" value="WD40 repeat-like"/>
    <property type="match status" value="1"/>
</dbReference>
<dbReference type="Gene3D" id="2.130.10.10">
    <property type="entry name" value="YVTN repeat-like/Quinoprotein amine dehydrogenase"/>
    <property type="match status" value="5"/>
</dbReference>
<dbReference type="PANTHER" id="PTHR19858">
    <property type="entry name" value="WD40 REPEAT PROTEIN"/>
    <property type="match status" value="1"/>
</dbReference>
<dbReference type="Pfam" id="PF04003">
    <property type="entry name" value="Utp12"/>
    <property type="match status" value="1"/>
</dbReference>
<keyword evidence="6" id="KW-0479">Metal-binding</keyword>
<dbReference type="SMART" id="SM00343">
    <property type="entry name" value="ZnF_C2HC"/>
    <property type="match status" value="2"/>
</dbReference>
<protein>
    <recommendedName>
        <fullName evidence="9">CCHC-type domain-containing protein</fullName>
    </recommendedName>
</protein>
<feature type="region of interest" description="Disordered" evidence="8">
    <location>
        <begin position="1307"/>
        <end position="1330"/>
    </location>
</feature>
<sequence>MAFNEDARSYGHLSSTAADDAEFRSLNSGARFCAGSVDKKRGSFKYFEFLTRRSDYSKFVKWCNLGALRPAEGQNHQGGIADLDDIYKIPVFRGDGKWSWNDWWTTFQMTIVDCQVSVEKLQSLLLQKLGGSAKRCILIAGLSNAPYEEIVEEMEAQYGEEPVSKNMRQCLAALDRTVQRDTEAVSHFANRIKRAAELYTRGMIHKESILKIMIKEDGSKILVPNPSYRNECWAMQGGLSMMDQLLLFHFMRGLRFSIVDKFMKIPEGFSIAVKEAEQVEEMNDLRINRTREEQRRAVVCWMCYKTGHVAKNCLEANTKSSGNDYIFDKNEFDELKGDLQIIGPKKSMKFAFQFSNLIGTVYQGGNVDFTPDGNVLVSPVGNKLWCFNLKNDTAEELPIEVTNNFKFISVSPKGRLLIAVTEDGTALLVDLVARRILLTQKFSKTMKAVKFSPDGKLIGFAKDNGVSIYRAPTVTNQKCSFLGLRRCFNGCYAPVTCLDWSFDSRFVCIGSQDGRICVLSISRCEQFYIQRIPSHTVAVEACFFARDSLDLYSIAKNGQICVWECSVAAADVAFDYENAEDVFEEHKATGSKAAGMEPEKVVSEKLSGYLYERTKKCFLKDPRIDADGKPIHDSVLTAVAFHPGTRTLVTGFSTKDFFAHKMPEVELVQSLDVTDSNVSTAAFSVSGDSLAMGSKDCGQLFVWKWKRFDTTTESTDWMSQMQKIMTLEPKEQAQYVQVLLQALRDEKMTLEAENGDARNPPRTAQKIAITSRIAKINQLEEHWEKISTTIQNNIKKIEETISENNGTLPQTIDPQLSANEEAGQRNYEMISYLLENIPVFEGNGELKWYDWWIVFEITAKGCYLSERMKRRFLLANLRGPALMHIAVRDLMGAPYEDIVEALDDEFGETVASGLDVLEEIEQGDTELVRDYGTRVRRAGLSMILQKTSKLKSQLKKDGYSHYSPEALSMVKKIQEKARQNLVYEMLLIYFLRGLRHSLRHKMIYNKYDDFESAFQVARELEAFENAFQWRRAMISSEWDHVVCGKCDERGHTASNCRKGNEQRRIVKRQPKMKFSFRFSNLLGTVYQGGNVDFTPDGNVIVSPVGNRLSCFDLKNHSAETLPVEAQYNFSCLSVSPKGRLLIGVSEDGIALLIDLVARRLLHTHKFFSQVKAVKFSPDGKLIAFAKDNGVLIYRAPSVSYREYSPFGLQRSFLGCYATATCLDWSYDSRFVCVGAEDGRICVLSIVRCEQFYTQHIPSHAVAVEGCFFAKDSLDVYSVATNGHLCVWECSVAPEDISFEETTKGFEKKEENEVVEEKKSDTLEEDEVTATEEREVETERIVIEKLPKHLYKRTGKHYLKDLVKNAEGKLIHNSVLTAVAFHPKTRMLVTGFSTGDFFLHEMPEANLVHSLNITDSHITTAAFNDTGDWLALGSKTRGQLVVWEWQSESFILKQEGRLNSLSACAYSADGQFLATGGDDAKLKIWNTVTGFCVVTFSEHTAGITGLVYGPGGRTIVSSSLDGTVRAFDTTRYRNFRTLTTPVPSQFASVSLDPSGEFVCASGLDKFEVYLWSMKTGRLLEVLAGHEAPVSSVCISPSLLSSDPLLASCSWDGTLKLWKFLDSSGASETIRLVGEATCCVLRHDGKEVAVATLNGAISFFDVDTTRPTGSIEGKNDLGSGHRDADRITAKRLAETKCFNSLCYSSDGAFILAAGQSKHVCIYHIAEGLLVKKFSITRNRSLDAMTDFANKRLMTALGNIGPIGIRGEEGAGIALPGVKAGDMAARTYRPEVRVSCVQFSPNGRSFAATTTEGIVMYSLDRNLTFDPYLLEENITPARIRSAIENAEYGEALAFALRLNEENCILEAIESTPVEDIGIIAPSLPVLYVVKLLEFLGQHFAATAHVEFYLTWIRTLLWSHALDLKRSRSSNVKLPGIIRNLMRNLQLATSDLFRKEENLGKICDHNQYLMDFIIHARKTKMAKELADDVKPEEKSVHVASPEDEGVDVLMDDA</sequence>
<dbReference type="Pfam" id="PF00400">
    <property type="entry name" value="WD40"/>
    <property type="match status" value="5"/>
</dbReference>
<accession>A0A7R9BJB9</accession>
<evidence type="ECO:0000256" key="7">
    <source>
        <dbReference type="PROSITE-ProRule" id="PRU00221"/>
    </source>
</evidence>
<evidence type="ECO:0000256" key="5">
    <source>
        <dbReference type="ARBA" id="ARBA00023242"/>
    </source>
</evidence>
<dbReference type="EMBL" id="OA882351">
    <property type="protein sequence ID" value="CAD7274877.1"/>
    <property type="molecule type" value="Genomic_DNA"/>
</dbReference>
<dbReference type="GO" id="GO:0000028">
    <property type="term" value="P:ribosomal small subunit assembly"/>
    <property type="evidence" value="ECO:0007669"/>
    <property type="project" value="TreeGrafter"/>
</dbReference>
<feature type="region of interest" description="Disordered" evidence="8">
    <location>
        <begin position="1986"/>
        <end position="2009"/>
    </location>
</feature>
<comment type="subcellular location">
    <subcellularLocation>
        <location evidence="1">Nucleus</location>
        <location evidence="1">Nucleolus</location>
    </subcellularLocation>
</comment>
<dbReference type="CDD" id="cd00200">
    <property type="entry name" value="WD40"/>
    <property type="match status" value="1"/>
</dbReference>
<dbReference type="InterPro" id="IPR011047">
    <property type="entry name" value="Quinoprotein_ADH-like_sf"/>
</dbReference>
<dbReference type="PANTHER" id="PTHR19858:SF0">
    <property type="entry name" value="PERIODIC TRYPTOPHAN PROTEIN 2 HOMOLOG"/>
    <property type="match status" value="1"/>
</dbReference>
<feature type="compositionally biased region" description="Acidic residues" evidence="8">
    <location>
        <begin position="1997"/>
        <end position="2009"/>
    </location>
</feature>
<proteinExistence type="inferred from homology"/>
<dbReference type="GO" id="GO:0034388">
    <property type="term" value="C:Pwp2p-containing subcomplex of 90S preribosome"/>
    <property type="evidence" value="ECO:0007669"/>
    <property type="project" value="TreeGrafter"/>
</dbReference>
<dbReference type="InterPro" id="IPR027145">
    <property type="entry name" value="PWP2"/>
</dbReference>
<dbReference type="SUPFAM" id="SSF50998">
    <property type="entry name" value="Quinoprotein alcohol dehydrogenase-like"/>
    <property type="match status" value="2"/>
</dbReference>
<keyword evidence="11" id="KW-1185">Reference proteome</keyword>
<evidence type="ECO:0000259" key="9">
    <source>
        <dbReference type="PROSITE" id="PS50158"/>
    </source>
</evidence>
<dbReference type="GO" id="GO:0032040">
    <property type="term" value="C:small-subunit processome"/>
    <property type="evidence" value="ECO:0007669"/>
    <property type="project" value="TreeGrafter"/>
</dbReference>
<dbReference type="GO" id="GO:0008270">
    <property type="term" value="F:zinc ion binding"/>
    <property type="evidence" value="ECO:0007669"/>
    <property type="project" value="UniProtKB-KW"/>
</dbReference>
<evidence type="ECO:0000256" key="4">
    <source>
        <dbReference type="ARBA" id="ARBA00022737"/>
    </source>
</evidence>
<dbReference type="InterPro" id="IPR001680">
    <property type="entry name" value="WD40_rpt"/>
</dbReference>
<feature type="domain" description="CCHC-type" evidence="9">
    <location>
        <begin position="300"/>
        <end position="313"/>
    </location>
</feature>
<dbReference type="InterPro" id="IPR007148">
    <property type="entry name" value="SSU_processome_Utp12"/>
</dbReference>
<evidence type="ECO:0000256" key="6">
    <source>
        <dbReference type="PROSITE-ProRule" id="PRU00047"/>
    </source>
</evidence>
<evidence type="ECO:0000256" key="8">
    <source>
        <dbReference type="SAM" id="MobiDB-lite"/>
    </source>
</evidence>
<dbReference type="PROSITE" id="PS50082">
    <property type="entry name" value="WD_REPEATS_2"/>
    <property type="match status" value="3"/>
</dbReference>
<dbReference type="Proteomes" id="UP000678499">
    <property type="component" value="Unassembled WGS sequence"/>
</dbReference>
<dbReference type="GO" id="GO:0003676">
    <property type="term" value="F:nucleic acid binding"/>
    <property type="evidence" value="ECO:0007669"/>
    <property type="project" value="InterPro"/>
</dbReference>
<dbReference type="InterPro" id="IPR001878">
    <property type="entry name" value="Znf_CCHC"/>
</dbReference>
<feature type="repeat" description="WD" evidence="7">
    <location>
        <begin position="1581"/>
        <end position="1626"/>
    </location>
</feature>
<comment type="similarity">
    <text evidence="2">Belongs to the WD repeat PWP2 family.</text>
</comment>
<feature type="repeat" description="WD" evidence="7">
    <location>
        <begin position="1453"/>
        <end position="1494"/>
    </location>
</feature>
<evidence type="ECO:0000313" key="10">
    <source>
        <dbReference type="EMBL" id="CAD7274877.1"/>
    </source>
</evidence>
<organism evidence="10">
    <name type="scientific">Notodromas monacha</name>
    <dbReference type="NCBI Taxonomy" id="399045"/>
    <lineage>
        <taxon>Eukaryota</taxon>
        <taxon>Metazoa</taxon>
        <taxon>Ecdysozoa</taxon>
        <taxon>Arthropoda</taxon>
        <taxon>Crustacea</taxon>
        <taxon>Oligostraca</taxon>
        <taxon>Ostracoda</taxon>
        <taxon>Podocopa</taxon>
        <taxon>Podocopida</taxon>
        <taxon>Cypridocopina</taxon>
        <taxon>Cypridoidea</taxon>
        <taxon>Cyprididae</taxon>
        <taxon>Notodromas</taxon>
    </lineage>
</organism>
<dbReference type="SMART" id="SM00320">
    <property type="entry name" value="WD40"/>
    <property type="match status" value="19"/>
</dbReference>
<keyword evidence="6" id="KW-0863">Zinc-finger</keyword>
<name>A0A7R9BJB9_9CRUS</name>
<keyword evidence="5" id="KW-0539">Nucleus</keyword>
<dbReference type="InterPro" id="IPR036322">
    <property type="entry name" value="WD40_repeat_dom_sf"/>
</dbReference>
<evidence type="ECO:0000256" key="1">
    <source>
        <dbReference type="ARBA" id="ARBA00004604"/>
    </source>
</evidence>
<keyword evidence="4" id="KW-0677">Repeat</keyword>